<dbReference type="RefSeq" id="WP_070117147.1">
    <property type="nucleotide sequence ID" value="NZ_MASR01000001.1"/>
</dbReference>
<keyword evidence="4 6" id="KW-0630">Potassium</keyword>
<keyword evidence="3 6" id="KW-0547">Nucleotide-binding</keyword>
<feature type="binding site" evidence="6">
    <location>
        <begin position="247"/>
        <end position="253"/>
    </location>
    <ligand>
        <name>GTP</name>
        <dbReference type="ChEBI" id="CHEBI:37565"/>
    </ligand>
</feature>
<keyword evidence="6" id="KW-0460">Magnesium</keyword>
<dbReference type="InterPro" id="IPR027266">
    <property type="entry name" value="TrmE/GcvT-like"/>
</dbReference>
<evidence type="ECO:0000256" key="7">
    <source>
        <dbReference type="RuleBase" id="RU003313"/>
    </source>
</evidence>
<dbReference type="Gene3D" id="3.40.50.300">
    <property type="entry name" value="P-loop containing nucleotide triphosphate hydrolases"/>
    <property type="match status" value="1"/>
</dbReference>
<evidence type="ECO:0000256" key="6">
    <source>
        <dbReference type="HAMAP-Rule" id="MF_00379"/>
    </source>
</evidence>
<dbReference type="NCBIfam" id="TIGR00231">
    <property type="entry name" value="small_GTP"/>
    <property type="match status" value="1"/>
</dbReference>
<feature type="binding site" evidence="6">
    <location>
        <position position="253"/>
    </location>
    <ligand>
        <name>Mg(2+)</name>
        <dbReference type="ChEBI" id="CHEBI:18420"/>
    </ligand>
</feature>
<dbReference type="SUPFAM" id="SSF116878">
    <property type="entry name" value="TrmE connector domain"/>
    <property type="match status" value="1"/>
</dbReference>
<dbReference type="Pfam" id="PF01926">
    <property type="entry name" value="MMR_HSR1"/>
    <property type="match status" value="1"/>
</dbReference>
<comment type="similarity">
    <text evidence="1 6 7">Belongs to the TRAFAC class TrmE-Era-EngA-EngB-Septin-like GTPase superfamily. TrmE GTPase family.</text>
</comment>
<reference evidence="10" key="1">
    <citation type="submission" date="2016-07" db="EMBL/GenBank/DDBJ databases">
        <authorList>
            <person name="Florea S."/>
            <person name="Webb J.S."/>
            <person name="Jaromczyk J."/>
            <person name="Schardl C.L."/>
        </authorList>
    </citation>
    <scope>NUCLEOTIDE SEQUENCE [LARGE SCALE GENOMIC DNA]</scope>
    <source>
        <strain evidence="10">KCTC 42131</strain>
    </source>
</reference>
<keyword evidence="6" id="KW-0963">Cytoplasm</keyword>
<dbReference type="InterPro" id="IPR005225">
    <property type="entry name" value="Small_GTP-bd"/>
</dbReference>
<dbReference type="PRINTS" id="PR00326">
    <property type="entry name" value="GTP1OBG"/>
</dbReference>
<comment type="caution">
    <text evidence="9">The sequence shown here is derived from an EMBL/GenBank/DDBJ whole genome shotgun (WGS) entry which is preliminary data.</text>
</comment>
<feature type="binding site" evidence="6">
    <location>
        <position position="252"/>
    </location>
    <ligand>
        <name>K(+)</name>
        <dbReference type="ChEBI" id="CHEBI:29103"/>
    </ligand>
</feature>
<keyword evidence="2 6" id="KW-0819">tRNA processing</keyword>
<keyword evidence="6" id="KW-0479">Metal-binding</keyword>
<dbReference type="SUPFAM" id="SSF52540">
    <property type="entry name" value="P-loop containing nucleoside triphosphate hydrolases"/>
    <property type="match status" value="1"/>
</dbReference>
<dbReference type="GO" id="GO:0030488">
    <property type="term" value="P:tRNA methylation"/>
    <property type="evidence" value="ECO:0007669"/>
    <property type="project" value="TreeGrafter"/>
</dbReference>
<keyword evidence="5 6" id="KW-0342">GTP-binding</keyword>
<dbReference type="OrthoDB" id="9805918at2"/>
<dbReference type="GO" id="GO:0005829">
    <property type="term" value="C:cytosol"/>
    <property type="evidence" value="ECO:0007669"/>
    <property type="project" value="TreeGrafter"/>
</dbReference>
<organism evidence="9 10">
    <name type="scientific">Pseudohongiella acticola</name>
    <dbReference type="NCBI Taxonomy" id="1524254"/>
    <lineage>
        <taxon>Bacteria</taxon>
        <taxon>Pseudomonadati</taxon>
        <taxon>Pseudomonadota</taxon>
        <taxon>Gammaproteobacteria</taxon>
        <taxon>Pseudomonadales</taxon>
        <taxon>Pseudohongiellaceae</taxon>
        <taxon>Pseudohongiella</taxon>
    </lineage>
</organism>
<gene>
    <name evidence="6" type="primary">mnmE</name>
    <name evidence="6" type="synonym">trmE</name>
    <name evidence="9" type="ORF">PHACT_09110</name>
</gene>
<evidence type="ECO:0000256" key="3">
    <source>
        <dbReference type="ARBA" id="ARBA00022741"/>
    </source>
</evidence>
<protein>
    <recommendedName>
        <fullName evidence="6">tRNA modification GTPase MnmE</fullName>
        <ecNumber evidence="6">3.6.-.-</ecNumber>
    </recommendedName>
</protein>
<dbReference type="NCBIfam" id="TIGR00450">
    <property type="entry name" value="mnmE_trmE_thdF"/>
    <property type="match status" value="1"/>
</dbReference>
<dbReference type="InterPro" id="IPR025867">
    <property type="entry name" value="MnmE_helical"/>
</dbReference>
<dbReference type="PANTHER" id="PTHR42714">
    <property type="entry name" value="TRNA MODIFICATION GTPASE GTPBP3"/>
    <property type="match status" value="1"/>
</dbReference>
<dbReference type="PROSITE" id="PS51709">
    <property type="entry name" value="G_TRME"/>
    <property type="match status" value="1"/>
</dbReference>
<feature type="domain" description="TrmE-type G" evidence="8">
    <location>
        <begin position="218"/>
        <end position="388"/>
    </location>
</feature>
<feature type="binding site" evidence="6">
    <location>
        <begin position="272"/>
        <end position="275"/>
    </location>
    <ligand>
        <name>GTP</name>
        <dbReference type="ChEBI" id="CHEBI:37565"/>
    </ligand>
</feature>
<dbReference type="InterPro" id="IPR006073">
    <property type="entry name" value="GTP-bd"/>
</dbReference>
<dbReference type="InterPro" id="IPR027368">
    <property type="entry name" value="MnmE_dom2"/>
</dbReference>
<evidence type="ECO:0000313" key="9">
    <source>
        <dbReference type="EMBL" id="OFE13276.1"/>
    </source>
</evidence>
<dbReference type="GO" id="GO:0002098">
    <property type="term" value="P:tRNA wobble uridine modification"/>
    <property type="evidence" value="ECO:0007669"/>
    <property type="project" value="TreeGrafter"/>
</dbReference>
<dbReference type="GO" id="GO:0046872">
    <property type="term" value="F:metal ion binding"/>
    <property type="evidence" value="ECO:0007669"/>
    <property type="project" value="UniProtKB-KW"/>
</dbReference>
<dbReference type="Gene3D" id="3.30.1360.120">
    <property type="entry name" value="Probable tRNA modification gtpase trme, domain 1"/>
    <property type="match status" value="1"/>
</dbReference>
<comment type="cofactor">
    <cofactor evidence="6">
        <name>K(+)</name>
        <dbReference type="ChEBI" id="CHEBI:29103"/>
    </cofactor>
    <text evidence="6">Binds 1 potassium ion per subunit.</text>
</comment>
<dbReference type="Proteomes" id="UP000175669">
    <property type="component" value="Unassembled WGS sequence"/>
</dbReference>
<comment type="caution">
    <text evidence="6">Lacks conserved residue(s) required for the propagation of feature annotation.</text>
</comment>
<dbReference type="PANTHER" id="PTHR42714:SF2">
    <property type="entry name" value="TRNA MODIFICATION GTPASE GTPBP3, MITOCHONDRIAL"/>
    <property type="match status" value="1"/>
</dbReference>
<dbReference type="Pfam" id="PF12631">
    <property type="entry name" value="MnmE_helical"/>
    <property type="match status" value="1"/>
</dbReference>
<accession>A0A1E8CLC5</accession>
<dbReference type="EMBL" id="MASR01000001">
    <property type="protein sequence ID" value="OFE13276.1"/>
    <property type="molecule type" value="Genomic_DNA"/>
</dbReference>
<dbReference type="InterPro" id="IPR027417">
    <property type="entry name" value="P-loop_NTPase"/>
</dbReference>
<dbReference type="NCBIfam" id="NF003661">
    <property type="entry name" value="PRK05291.1-3"/>
    <property type="match status" value="1"/>
</dbReference>
<dbReference type="STRING" id="1524254.PHACT_09110"/>
<feature type="binding site" evidence="6">
    <location>
        <position position="83"/>
    </location>
    <ligand>
        <name>(6S)-5-formyl-5,6,7,8-tetrahydrofolate</name>
        <dbReference type="ChEBI" id="CHEBI:57457"/>
    </ligand>
</feature>
<dbReference type="GO" id="GO:0005525">
    <property type="term" value="F:GTP binding"/>
    <property type="evidence" value="ECO:0007669"/>
    <property type="project" value="UniProtKB-UniRule"/>
</dbReference>
<feature type="binding site" evidence="6">
    <location>
        <position position="26"/>
    </location>
    <ligand>
        <name>(6S)-5-formyl-5,6,7,8-tetrahydrofolate</name>
        <dbReference type="ChEBI" id="CHEBI:57457"/>
    </ligand>
</feature>
<dbReference type="GO" id="GO:0003924">
    <property type="term" value="F:GTPase activity"/>
    <property type="evidence" value="ECO:0007669"/>
    <property type="project" value="UniProtKB-UniRule"/>
</dbReference>
<feature type="binding site" evidence="6">
    <location>
        <position position="465"/>
    </location>
    <ligand>
        <name>(6S)-5-formyl-5,6,7,8-tetrahydrofolate</name>
        <dbReference type="ChEBI" id="CHEBI:57457"/>
    </ligand>
</feature>
<name>A0A1E8CLC5_9GAMM</name>
<feature type="binding site" evidence="6">
    <location>
        <position position="249"/>
    </location>
    <ligand>
        <name>K(+)</name>
        <dbReference type="ChEBI" id="CHEBI:29103"/>
    </ligand>
</feature>
<comment type="function">
    <text evidence="6">Exhibits a very high intrinsic GTPase hydrolysis rate. Involved in the addition of a carboxymethylaminomethyl (cmnm) group at the wobble position (U34) of certain tRNAs, forming tRNA-cmnm(5)s(2)U34.</text>
</comment>
<evidence type="ECO:0000313" key="10">
    <source>
        <dbReference type="Proteomes" id="UP000175669"/>
    </source>
</evidence>
<dbReference type="EC" id="3.6.-.-" evidence="6"/>
<proteinExistence type="inferred from homology"/>
<evidence type="ECO:0000256" key="2">
    <source>
        <dbReference type="ARBA" id="ARBA00022694"/>
    </source>
</evidence>
<dbReference type="CDD" id="cd14858">
    <property type="entry name" value="TrmE_N"/>
    <property type="match status" value="1"/>
</dbReference>
<evidence type="ECO:0000256" key="5">
    <source>
        <dbReference type="ARBA" id="ARBA00023134"/>
    </source>
</evidence>
<keyword evidence="6" id="KW-0378">Hydrolase</keyword>
<feature type="binding site" evidence="6">
    <location>
        <position position="228"/>
    </location>
    <ligand>
        <name>K(+)</name>
        <dbReference type="ChEBI" id="CHEBI:29103"/>
    </ligand>
</feature>
<dbReference type="Pfam" id="PF10396">
    <property type="entry name" value="TrmE_N"/>
    <property type="match status" value="1"/>
</dbReference>
<dbReference type="HAMAP" id="MF_00379">
    <property type="entry name" value="GTPase_MnmE"/>
    <property type="match status" value="1"/>
</dbReference>
<evidence type="ECO:0000256" key="4">
    <source>
        <dbReference type="ARBA" id="ARBA00022958"/>
    </source>
</evidence>
<dbReference type="AlphaFoldDB" id="A0A1E8CLC5"/>
<dbReference type="Gene3D" id="1.20.120.430">
    <property type="entry name" value="tRNA modification GTPase MnmE domain 2"/>
    <property type="match status" value="1"/>
</dbReference>
<dbReference type="InterPro" id="IPR004520">
    <property type="entry name" value="GTPase_MnmE"/>
</dbReference>
<dbReference type="InterPro" id="IPR031168">
    <property type="entry name" value="G_TrmE"/>
</dbReference>
<feature type="binding site" evidence="6">
    <location>
        <position position="247"/>
    </location>
    <ligand>
        <name>K(+)</name>
        <dbReference type="ChEBI" id="CHEBI:29103"/>
    </ligand>
</feature>
<comment type="subcellular location">
    <subcellularLocation>
        <location evidence="6">Cytoplasm</location>
    </subcellularLocation>
</comment>
<sequence length="465" mass="49982">MLSASDTDTICAVATPPGRSGVGMVRVSGPACLAIANAVLHFAPTPRHAHYCPFHDSHGELVDQGIALYFPGPNSFTGEDVLELQGHGGYFIMDALLKITLAAGARLARPGEFTERAFLNDKVDLAQAEAIADLIDSSSAEAAKSAMRTLQGEFSRLIDDLAEAITLLRVYLEAAIDFTDEEIDFLSEGRIAEKLEAIIISLDKVLEQARQGALIREGMAVVIAGKPNAGKSSLLNALAGKDSAIVTDIAGTTRDVLSEQITIDGMPLHITDTAGLRDSDDIVEQEGIRRALNAVKQADRILLVVDASMESVDSRSIKHYLQTPGFEALTQALDTSRLTIIQNKVDVQGGQPNLLPPDNKTGASVIQLSAKQGSGIDLLRQHLKDCMGFQATAEGGFIARRRHLDALRKTRECLEQARFQLSHHAAAELVAEDLRHAHRHLGEITGAVTTDDLLGRIFSSFCIGK</sequence>
<dbReference type="CDD" id="cd04164">
    <property type="entry name" value="trmE"/>
    <property type="match status" value="1"/>
</dbReference>
<feature type="binding site" evidence="6">
    <location>
        <begin position="228"/>
        <end position="233"/>
    </location>
    <ligand>
        <name>GTP</name>
        <dbReference type="ChEBI" id="CHEBI:37565"/>
    </ligand>
</feature>
<feature type="binding site" evidence="6">
    <location>
        <position position="122"/>
    </location>
    <ligand>
        <name>(6S)-5-formyl-5,6,7,8-tetrahydrofolate</name>
        <dbReference type="ChEBI" id="CHEBI:57457"/>
    </ligand>
</feature>
<comment type="subunit">
    <text evidence="6">Homodimer. Heterotetramer of two MnmE and two MnmG subunits.</text>
</comment>
<evidence type="ECO:0000259" key="8">
    <source>
        <dbReference type="PROSITE" id="PS51709"/>
    </source>
</evidence>
<dbReference type="InterPro" id="IPR018948">
    <property type="entry name" value="GTP-bd_TrmE_N"/>
</dbReference>
<evidence type="ECO:0000256" key="1">
    <source>
        <dbReference type="ARBA" id="ARBA00011043"/>
    </source>
</evidence>
<feature type="binding site" evidence="6">
    <location>
        <position position="232"/>
    </location>
    <ligand>
        <name>Mg(2+)</name>
        <dbReference type="ChEBI" id="CHEBI:18420"/>
    </ligand>
</feature>
<keyword evidence="10" id="KW-1185">Reference proteome</keyword>